<comment type="caution">
    <text evidence="2">The sequence shown here is derived from an EMBL/GenBank/DDBJ whole genome shotgun (WGS) entry which is preliminary data.</text>
</comment>
<dbReference type="Gene3D" id="2.160.20.80">
    <property type="entry name" value="E3 ubiquitin-protein ligase SopA"/>
    <property type="match status" value="1"/>
</dbReference>
<keyword evidence="3" id="KW-1185">Reference proteome</keyword>
<dbReference type="SUPFAM" id="SSF141571">
    <property type="entry name" value="Pentapeptide repeat-like"/>
    <property type="match status" value="1"/>
</dbReference>
<dbReference type="EMBL" id="JACHMJ010000001">
    <property type="protein sequence ID" value="MBB5842261.1"/>
    <property type="molecule type" value="Genomic_DNA"/>
</dbReference>
<reference evidence="2 3" key="1">
    <citation type="submission" date="2020-08" db="EMBL/GenBank/DDBJ databases">
        <title>Sequencing the genomes of 1000 actinobacteria strains.</title>
        <authorList>
            <person name="Klenk H.-P."/>
        </authorList>
    </citation>
    <scope>NUCLEOTIDE SEQUENCE [LARGE SCALE GENOMIC DNA]</scope>
    <source>
        <strain evidence="2 3">DSM 105784</strain>
    </source>
</reference>
<name>A0A841AKM4_9MICO</name>
<protein>
    <submittedName>
        <fullName evidence="2">Uncharacterized protein YjbI with pentapeptide repeats</fullName>
    </submittedName>
</protein>
<evidence type="ECO:0000313" key="2">
    <source>
        <dbReference type="EMBL" id="MBB5842261.1"/>
    </source>
</evidence>
<gene>
    <name evidence="2" type="ORF">HD599_000584</name>
</gene>
<dbReference type="InterPro" id="IPR001646">
    <property type="entry name" value="5peptide_repeat"/>
</dbReference>
<organism evidence="2 3">
    <name type="scientific">Conyzicola lurida</name>
    <dbReference type="NCBI Taxonomy" id="1172621"/>
    <lineage>
        <taxon>Bacteria</taxon>
        <taxon>Bacillati</taxon>
        <taxon>Actinomycetota</taxon>
        <taxon>Actinomycetes</taxon>
        <taxon>Micrococcales</taxon>
        <taxon>Microbacteriaceae</taxon>
        <taxon>Conyzicola</taxon>
    </lineage>
</organism>
<feature type="compositionally biased region" description="Basic and acidic residues" evidence="1">
    <location>
        <begin position="28"/>
        <end position="43"/>
    </location>
</feature>
<dbReference type="RefSeq" id="WP_184233490.1">
    <property type="nucleotide sequence ID" value="NZ_JACHMJ010000001.1"/>
</dbReference>
<proteinExistence type="predicted"/>
<accession>A0A841AKM4</accession>
<sequence>MAKPRPTGTQPPKLTFSAPGHVADADALELRPSDQREGERYSDADLTDYDLSGTTFMECEFDSVTLTEAQLRGARFVDTLLAASFAPTLRAGRSSWRDVMIQSPRWGSAELFDGDLNSVHLRGGKIDYLNLRSARLTNVLIEDCQIGELDLGGVRADRVAIRNCRIGTLDLTRATCVNVDLRGSEFSVVNGLEGLRGVTVDGDQLAELAPVLAAHIGLVVE</sequence>
<dbReference type="AlphaFoldDB" id="A0A841AKM4"/>
<feature type="region of interest" description="Disordered" evidence="1">
    <location>
        <begin position="1"/>
        <end position="44"/>
    </location>
</feature>
<dbReference type="Proteomes" id="UP000536685">
    <property type="component" value="Unassembled WGS sequence"/>
</dbReference>
<dbReference type="Pfam" id="PF00805">
    <property type="entry name" value="Pentapeptide"/>
    <property type="match status" value="1"/>
</dbReference>
<evidence type="ECO:0000256" key="1">
    <source>
        <dbReference type="SAM" id="MobiDB-lite"/>
    </source>
</evidence>
<evidence type="ECO:0000313" key="3">
    <source>
        <dbReference type="Proteomes" id="UP000536685"/>
    </source>
</evidence>